<dbReference type="OrthoDB" id="10257284at2759"/>
<dbReference type="STRING" id="1314790.A0A1Y1YFX4"/>
<feature type="chain" id="PRO_5013005524" evidence="3">
    <location>
        <begin position="20"/>
        <end position="442"/>
    </location>
</feature>
<keyword evidence="3" id="KW-0732">Signal</keyword>
<organism evidence="4 5">
    <name type="scientific">Basidiobolus meristosporus CBS 931.73</name>
    <dbReference type="NCBI Taxonomy" id="1314790"/>
    <lineage>
        <taxon>Eukaryota</taxon>
        <taxon>Fungi</taxon>
        <taxon>Fungi incertae sedis</taxon>
        <taxon>Zoopagomycota</taxon>
        <taxon>Entomophthoromycotina</taxon>
        <taxon>Basidiobolomycetes</taxon>
        <taxon>Basidiobolales</taxon>
        <taxon>Basidiobolaceae</taxon>
        <taxon>Basidiobolus</taxon>
    </lineage>
</organism>
<dbReference type="SUPFAM" id="SSF53254">
    <property type="entry name" value="Phosphoglycerate mutase-like"/>
    <property type="match status" value="1"/>
</dbReference>
<feature type="signal peptide" evidence="3">
    <location>
        <begin position="1"/>
        <end position="19"/>
    </location>
</feature>
<dbReference type="CDD" id="cd07061">
    <property type="entry name" value="HP_HAP_like"/>
    <property type="match status" value="1"/>
</dbReference>
<gene>
    <name evidence="4" type="ORF">K493DRAFT_336754</name>
</gene>
<dbReference type="Pfam" id="PF00328">
    <property type="entry name" value="His_Phos_2"/>
    <property type="match status" value="1"/>
</dbReference>
<dbReference type="PROSITE" id="PS00616">
    <property type="entry name" value="HIS_ACID_PHOSPHAT_1"/>
    <property type="match status" value="1"/>
</dbReference>
<dbReference type="EMBL" id="MCFE01000144">
    <property type="protein sequence ID" value="ORX96887.1"/>
    <property type="molecule type" value="Genomic_DNA"/>
</dbReference>
<dbReference type="FunCoup" id="A0A1Y1YFX4">
    <property type="interactions" value="60"/>
</dbReference>
<dbReference type="InParanoid" id="A0A1Y1YFX4"/>
<dbReference type="InterPro" id="IPR033379">
    <property type="entry name" value="Acid_Pase_AS"/>
</dbReference>
<dbReference type="GO" id="GO:0016791">
    <property type="term" value="F:phosphatase activity"/>
    <property type="evidence" value="ECO:0007669"/>
    <property type="project" value="TreeGrafter"/>
</dbReference>
<reference evidence="4 5" key="1">
    <citation type="submission" date="2016-07" db="EMBL/GenBank/DDBJ databases">
        <title>Pervasive Adenine N6-methylation of Active Genes in Fungi.</title>
        <authorList>
            <consortium name="DOE Joint Genome Institute"/>
            <person name="Mondo S.J."/>
            <person name="Dannebaum R.O."/>
            <person name="Kuo R.C."/>
            <person name="Labutti K."/>
            <person name="Haridas S."/>
            <person name="Kuo A."/>
            <person name="Salamov A."/>
            <person name="Ahrendt S.R."/>
            <person name="Lipzen A."/>
            <person name="Sullivan W."/>
            <person name="Andreopoulos W.B."/>
            <person name="Clum A."/>
            <person name="Lindquist E."/>
            <person name="Daum C."/>
            <person name="Ramamoorthy G.K."/>
            <person name="Gryganskyi A."/>
            <person name="Culley D."/>
            <person name="Magnuson J.K."/>
            <person name="James T.Y."/>
            <person name="O'Malley M.A."/>
            <person name="Stajich J.E."/>
            <person name="Spatafora J.W."/>
            <person name="Visel A."/>
            <person name="Grigoriev I.V."/>
        </authorList>
    </citation>
    <scope>NUCLEOTIDE SEQUENCE [LARGE SCALE GENOMIC DNA]</scope>
    <source>
        <strain evidence="4 5">CBS 931.73</strain>
    </source>
</reference>
<protein>
    <submittedName>
        <fullName evidence="4">Phosphoglycerate mutase-like protein</fullName>
    </submittedName>
</protein>
<evidence type="ECO:0000313" key="5">
    <source>
        <dbReference type="Proteomes" id="UP000193498"/>
    </source>
</evidence>
<dbReference type="PANTHER" id="PTHR11567:SF110">
    <property type="entry name" value="2-PHOSPHOXYLOSE PHOSPHATASE 1"/>
    <property type="match status" value="1"/>
</dbReference>
<keyword evidence="2" id="KW-0378">Hydrolase</keyword>
<evidence type="ECO:0000313" key="4">
    <source>
        <dbReference type="EMBL" id="ORX96887.1"/>
    </source>
</evidence>
<dbReference type="InterPro" id="IPR050645">
    <property type="entry name" value="Histidine_acid_phosphatase"/>
</dbReference>
<evidence type="ECO:0000256" key="2">
    <source>
        <dbReference type="ARBA" id="ARBA00022801"/>
    </source>
</evidence>
<evidence type="ECO:0000256" key="3">
    <source>
        <dbReference type="SAM" id="SignalP"/>
    </source>
</evidence>
<comment type="similarity">
    <text evidence="1">Belongs to the histidine acid phosphatase family.</text>
</comment>
<dbReference type="PANTHER" id="PTHR11567">
    <property type="entry name" value="ACID PHOSPHATASE-RELATED"/>
    <property type="match status" value="1"/>
</dbReference>
<evidence type="ECO:0000256" key="1">
    <source>
        <dbReference type="ARBA" id="ARBA00005375"/>
    </source>
</evidence>
<comment type="caution">
    <text evidence="4">The sequence shown here is derived from an EMBL/GenBank/DDBJ whole genome shotgun (WGS) entry which is preliminary data.</text>
</comment>
<dbReference type="Gene3D" id="3.40.50.1240">
    <property type="entry name" value="Phosphoglycerate mutase-like"/>
    <property type="match status" value="1"/>
</dbReference>
<dbReference type="InterPro" id="IPR000560">
    <property type="entry name" value="His_Pase_clade-2"/>
</dbReference>
<keyword evidence="5" id="KW-1185">Reference proteome</keyword>
<dbReference type="InterPro" id="IPR029033">
    <property type="entry name" value="His_PPase_superfam"/>
</dbReference>
<accession>A0A1Y1YFX4</accession>
<dbReference type="AlphaFoldDB" id="A0A1Y1YFX4"/>
<sequence length="442" mass="50549">MRYQTAALISLSCLSVALANYEVGVNEYYCSAATPDAKTYTIPKDMELKHVQVIVRHGDRTPISILPQQAEHNVFWNCTDETPEYNHLKLYGSNSNEIYNQILDNAAFNPYAKEYLLGTCMTGQLTPKGMRQKEHVGKELRKIYVDKLGYLPKSLNKRNLKKSIFVRHTEKTRTKHTAISLVSGLYPSNKLKGKLAIPFYTLPEHIETMLSQPGQCPRLSKIQKDMLNEPSYNEYWDGQQETKKKMDAILQTENTPAYQTKSLVRYMDEFRPLACNNFPLPCNLNNKSECITNEMAVQSYVGNDFEATWTMRDSPLAAEANRLGIGLFLSELRQSILDSIKDCKKTPAKMEIFSGHDTTVQPLLGVLKAEDFRWPPYASNLIVEVWQEKRSDKAYIRILFNGEVLKSPVCDFSLCPLETFMKLADQYIPKNFVEECKLTEEA</sequence>
<name>A0A1Y1YFX4_9FUNG</name>
<proteinExistence type="inferred from homology"/>
<dbReference type="Proteomes" id="UP000193498">
    <property type="component" value="Unassembled WGS sequence"/>
</dbReference>